<evidence type="ECO:0000256" key="1">
    <source>
        <dbReference type="ARBA" id="ARBA00004651"/>
    </source>
</evidence>
<feature type="transmembrane region" description="Helical" evidence="7">
    <location>
        <begin position="34"/>
        <end position="51"/>
    </location>
</feature>
<dbReference type="InterPro" id="IPR049177">
    <property type="entry name" value="MgtC_SapB_SrpB_YhiD_N"/>
</dbReference>
<dbReference type="InterPro" id="IPR048640">
    <property type="entry name" value="MgtC-like_C"/>
</dbReference>
<dbReference type="EMBL" id="VKHS01000357">
    <property type="protein sequence ID" value="MBB0230812.1"/>
    <property type="molecule type" value="Genomic_DNA"/>
</dbReference>
<evidence type="ECO:0000256" key="2">
    <source>
        <dbReference type="ARBA" id="ARBA00009298"/>
    </source>
</evidence>
<feature type="domain" description="MgtC/SapB/SrpB/YhiD N-terminal" evidence="8">
    <location>
        <begin position="11"/>
        <end position="132"/>
    </location>
</feature>
<dbReference type="RefSeq" id="WP_182664588.1">
    <property type="nucleotide sequence ID" value="NZ_VKHS01000357.1"/>
</dbReference>
<keyword evidence="6 7" id="KW-0472">Membrane</keyword>
<keyword evidence="11" id="KW-1185">Reference proteome</keyword>
<keyword evidence="3" id="KW-1003">Cell membrane</keyword>
<evidence type="ECO:0000256" key="7">
    <source>
        <dbReference type="SAM" id="Phobius"/>
    </source>
</evidence>
<evidence type="ECO:0000256" key="6">
    <source>
        <dbReference type="ARBA" id="ARBA00023136"/>
    </source>
</evidence>
<comment type="caution">
    <text evidence="10">The sequence shown here is derived from an EMBL/GenBank/DDBJ whole genome shotgun (WGS) entry which is preliminary data.</text>
</comment>
<name>A0A7W3XXG9_9ACTN</name>
<organism evidence="10 11">
    <name type="scientific">Streptomyces calidiresistens</name>
    <dbReference type="NCBI Taxonomy" id="1485586"/>
    <lineage>
        <taxon>Bacteria</taxon>
        <taxon>Bacillati</taxon>
        <taxon>Actinomycetota</taxon>
        <taxon>Actinomycetes</taxon>
        <taxon>Kitasatosporales</taxon>
        <taxon>Streptomycetaceae</taxon>
        <taxon>Streptomyces</taxon>
    </lineage>
</organism>
<evidence type="ECO:0000256" key="4">
    <source>
        <dbReference type="ARBA" id="ARBA00022692"/>
    </source>
</evidence>
<gene>
    <name evidence="10" type="ORF">FOE67_15130</name>
</gene>
<dbReference type="InterPro" id="IPR003416">
    <property type="entry name" value="MgtC/SapB/SrpB/YhiD_fam"/>
</dbReference>
<evidence type="ECO:0000256" key="5">
    <source>
        <dbReference type="ARBA" id="ARBA00022989"/>
    </source>
</evidence>
<dbReference type="PRINTS" id="PR01837">
    <property type="entry name" value="MGTCSAPBPROT"/>
</dbReference>
<comment type="similarity">
    <text evidence="2">Belongs to the MgtC/SapB family.</text>
</comment>
<sequence>MIDTLEFTLRLAAAFGLGALVGVERQWRARMAGLRTNALVATGSALFVLLAVNTPGEVSPTRIAAQVVSGIGFLGAGVIMRDGINIRGINTAATIWCAAAIGVLAGSGLYLGALLGAVAVVVANLLLRPIARRIESAPVGNGSEVRTPYRLRITCREDQEAHVRALLLQSLSGGGFTLRSLESRDVDHTGRVHVRAEMTTRGRSDDQLEQAVNRLSLEPGVSAVRWEALEEADGNRENRESEV</sequence>
<protein>
    <submittedName>
        <fullName evidence="10">MgtC/SapB family protein</fullName>
    </submittedName>
</protein>
<evidence type="ECO:0000259" key="8">
    <source>
        <dbReference type="Pfam" id="PF02308"/>
    </source>
</evidence>
<dbReference type="Pfam" id="PF21770">
    <property type="entry name" value="MgtC_SapB_C"/>
    <property type="match status" value="1"/>
</dbReference>
<comment type="subcellular location">
    <subcellularLocation>
        <location evidence="1">Cell membrane</location>
        <topology evidence="1">Multi-pass membrane protein</topology>
    </subcellularLocation>
</comment>
<feature type="transmembrane region" description="Helical" evidence="7">
    <location>
        <begin position="110"/>
        <end position="127"/>
    </location>
</feature>
<dbReference type="PANTHER" id="PTHR33778">
    <property type="entry name" value="PROTEIN MGTC"/>
    <property type="match status" value="1"/>
</dbReference>
<dbReference type="Pfam" id="PF02308">
    <property type="entry name" value="MgtC"/>
    <property type="match status" value="1"/>
</dbReference>
<dbReference type="Gene3D" id="3.30.70.260">
    <property type="match status" value="1"/>
</dbReference>
<evidence type="ECO:0000259" key="9">
    <source>
        <dbReference type="Pfam" id="PF21770"/>
    </source>
</evidence>
<dbReference type="AlphaFoldDB" id="A0A7W3XXG9"/>
<keyword evidence="4 7" id="KW-0812">Transmembrane</keyword>
<keyword evidence="5 7" id="KW-1133">Transmembrane helix</keyword>
<evidence type="ECO:0000313" key="11">
    <source>
        <dbReference type="Proteomes" id="UP000530234"/>
    </source>
</evidence>
<evidence type="ECO:0000256" key="3">
    <source>
        <dbReference type="ARBA" id="ARBA00022475"/>
    </source>
</evidence>
<dbReference type="PANTHER" id="PTHR33778:SF3">
    <property type="entry name" value="PROTEIN MGTC"/>
    <property type="match status" value="1"/>
</dbReference>
<accession>A0A7W3XXG9</accession>
<feature type="domain" description="MgtC-like C-terminal" evidence="9">
    <location>
        <begin position="149"/>
        <end position="226"/>
    </location>
</feature>
<evidence type="ECO:0000313" key="10">
    <source>
        <dbReference type="EMBL" id="MBB0230812.1"/>
    </source>
</evidence>
<dbReference type="GO" id="GO:0005886">
    <property type="term" value="C:plasma membrane"/>
    <property type="evidence" value="ECO:0007669"/>
    <property type="project" value="UniProtKB-SubCell"/>
</dbReference>
<proteinExistence type="inferred from homology"/>
<reference evidence="11" key="1">
    <citation type="submission" date="2019-10" db="EMBL/GenBank/DDBJ databases">
        <title>Streptomyces sp. nov., a novel actinobacterium isolated from alkaline environment.</title>
        <authorList>
            <person name="Golinska P."/>
        </authorList>
    </citation>
    <scope>NUCLEOTIDE SEQUENCE [LARGE SCALE GENOMIC DNA]</scope>
    <source>
        <strain evidence="11">DSM 42108</strain>
    </source>
</reference>
<feature type="transmembrane region" description="Helical" evidence="7">
    <location>
        <begin position="63"/>
        <end position="80"/>
    </location>
</feature>
<dbReference type="Proteomes" id="UP000530234">
    <property type="component" value="Unassembled WGS sequence"/>
</dbReference>